<evidence type="ECO:0000256" key="1">
    <source>
        <dbReference type="SAM" id="MobiDB-lite"/>
    </source>
</evidence>
<dbReference type="WBParaSite" id="TCNE_0000376801-mRNA-1">
    <property type="protein sequence ID" value="TCNE_0000376801-mRNA-1"/>
    <property type="gene ID" value="TCNE_0000376801"/>
</dbReference>
<evidence type="ECO:0000313" key="2">
    <source>
        <dbReference type="EMBL" id="VDM29485.1"/>
    </source>
</evidence>
<organism evidence="3 4">
    <name type="scientific">Toxocara canis</name>
    <name type="common">Canine roundworm</name>
    <dbReference type="NCBI Taxonomy" id="6265"/>
    <lineage>
        <taxon>Eukaryota</taxon>
        <taxon>Metazoa</taxon>
        <taxon>Ecdysozoa</taxon>
        <taxon>Nematoda</taxon>
        <taxon>Chromadorea</taxon>
        <taxon>Rhabditida</taxon>
        <taxon>Spirurina</taxon>
        <taxon>Ascaridomorpha</taxon>
        <taxon>Ascaridoidea</taxon>
        <taxon>Toxocaridae</taxon>
        <taxon>Toxocara</taxon>
    </lineage>
</organism>
<feature type="region of interest" description="Disordered" evidence="1">
    <location>
        <begin position="58"/>
        <end position="166"/>
    </location>
</feature>
<name>A0A183U5J8_TOXCA</name>
<dbReference type="EMBL" id="UYWY01005242">
    <property type="protein sequence ID" value="VDM29485.1"/>
    <property type="molecule type" value="Genomic_DNA"/>
</dbReference>
<evidence type="ECO:0000313" key="3">
    <source>
        <dbReference type="Proteomes" id="UP000050794"/>
    </source>
</evidence>
<feature type="compositionally biased region" description="Basic and acidic residues" evidence="1">
    <location>
        <begin position="233"/>
        <end position="243"/>
    </location>
</feature>
<proteinExistence type="predicted"/>
<dbReference type="AlphaFoldDB" id="A0A183U5J8"/>
<reference evidence="4" key="1">
    <citation type="submission" date="2016-06" db="UniProtKB">
        <authorList>
            <consortium name="WormBaseParasite"/>
        </authorList>
    </citation>
    <scope>IDENTIFICATION</scope>
</reference>
<keyword evidence="3" id="KW-1185">Reference proteome</keyword>
<protein>
    <submittedName>
        <fullName evidence="2 4">Uncharacterized protein</fullName>
    </submittedName>
</protein>
<feature type="compositionally biased region" description="Polar residues" evidence="1">
    <location>
        <begin position="101"/>
        <end position="126"/>
    </location>
</feature>
<sequence>MLRFEHMYFSAEQAAVTSSRFRYKTVRSRNDGWLCCFTLVDGEKACYSVSVIESTVLAKKSSRKGKDTKQIAGSSSSGRPPKRSKATAVGVRKEKRRRPSSNDGSLVSENMAGCSSPQTQNASSIDVVNETPRQRRARRSSSTAAGSTIDANEPVPSEQMGKTSIVGVDLADITTKAKGAVPAKEAPKESPKCSPKAKAKGSVAGGHKEMQEKEDGEEDPEAGAARSVATKKSGTEEVCEARSKQSSVENAEGGSE</sequence>
<feature type="region of interest" description="Disordered" evidence="1">
    <location>
        <begin position="178"/>
        <end position="256"/>
    </location>
</feature>
<evidence type="ECO:0000313" key="4">
    <source>
        <dbReference type="WBParaSite" id="TCNE_0000376801-mRNA-1"/>
    </source>
</evidence>
<accession>A0A183U5J8</accession>
<dbReference type="Proteomes" id="UP000050794">
    <property type="component" value="Unassembled WGS sequence"/>
</dbReference>
<reference evidence="2 3" key="2">
    <citation type="submission" date="2018-11" db="EMBL/GenBank/DDBJ databases">
        <authorList>
            <consortium name="Pathogen Informatics"/>
        </authorList>
    </citation>
    <scope>NUCLEOTIDE SEQUENCE [LARGE SCALE GENOMIC DNA]</scope>
</reference>
<gene>
    <name evidence="2" type="ORF">TCNE_LOCUS3768</name>
</gene>